<evidence type="ECO:0000313" key="1">
    <source>
        <dbReference type="EMBL" id="GME90118.1"/>
    </source>
</evidence>
<reference evidence="1" key="1">
    <citation type="submission" date="2023-04" db="EMBL/GenBank/DDBJ databases">
        <title>Ambrosiozyma monospora NBRC 10751.</title>
        <authorList>
            <person name="Ichikawa N."/>
            <person name="Sato H."/>
            <person name="Tonouchi N."/>
        </authorList>
    </citation>
    <scope>NUCLEOTIDE SEQUENCE</scope>
    <source>
        <strain evidence="1">NBRC 10751</strain>
    </source>
</reference>
<proteinExistence type="predicted"/>
<evidence type="ECO:0000313" key="2">
    <source>
        <dbReference type="Proteomes" id="UP001165064"/>
    </source>
</evidence>
<protein>
    <submittedName>
        <fullName evidence="1">Unnamed protein product</fullName>
    </submittedName>
</protein>
<keyword evidence="2" id="KW-1185">Reference proteome</keyword>
<comment type="caution">
    <text evidence="1">The sequence shown here is derived from an EMBL/GenBank/DDBJ whole genome shotgun (WGS) entry which is preliminary data.</text>
</comment>
<organism evidence="1 2">
    <name type="scientific">Ambrosiozyma monospora</name>
    <name type="common">Yeast</name>
    <name type="synonym">Endomycopsis monosporus</name>
    <dbReference type="NCBI Taxonomy" id="43982"/>
    <lineage>
        <taxon>Eukaryota</taxon>
        <taxon>Fungi</taxon>
        <taxon>Dikarya</taxon>
        <taxon>Ascomycota</taxon>
        <taxon>Saccharomycotina</taxon>
        <taxon>Pichiomycetes</taxon>
        <taxon>Pichiales</taxon>
        <taxon>Pichiaceae</taxon>
        <taxon>Ambrosiozyma</taxon>
    </lineage>
</organism>
<dbReference type="Proteomes" id="UP001165064">
    <property type="component" value="Unassembled WGS sequence"/>
</dbReference>
<gene>
    <name evidence="1" type="ORF">Amon02_000864500</name>
</gene>
<accession>A0ACB5TKC4</accession>
<sequence>MSCFPNFQNLTLLFNNDLSLQLRVSQQESDGDLLRKSLPYFVDAVINEIEKSYSTEESRKLWLSNYNLDEVYSIKDNYLFKIMNDLDAARQNWKTKTDRFAQMTPEEENTKNKMFIDNFIQEVKETSNLVLLLKMFLIELNISLVPPISMALENYHDFVDLDDVANYLHEILNSMDRCSLSTLLRILTYLNKLKDAKFCENLIYQMDIPIIQFIYRPIVFQRANDDKFLKINKFKAYLFISLLIRPESIKLIQDKLINLEKRFDKITSTNLANHQRQVSLPGLPSIVTSDGGIIRSRKGSNTSNGAASSPLAHVNGGNTSGVMSQPGSAVTSPKQNTLKQFKTRINSSPAGSLQMGGSTLSLPGNGKLRHQRSRSGIDIMSLSRNTSPVLASANKPPAGVGSGTGIESDQIENELKLDGLKI</sequence>
<name>A0ACB5TKC4_AMBMO</name>
<dbReference type="EMBL" id="BSXS01007751">
    <property type="protein sequence ID" value="GME90118.1"/>
    <property type="molecule type" value="Genomic_DNA"/>
</dbReference>